<evidence type="ECO:0000313" key="2">
    <source>
        <dbReference type="EMBL" id="GAA3971684.1"/>
    </source>
</evidence>
<keyword evidence="1" id="KW-1133">Transmembrane helix</keyword>
<keyword evidence="1" id="KW-0812">Transmembrane</keyword>
<keyword evidence="1" id="KW-0472">Membrane</keyword>
<protein>
    <recommendedName>
        <fullName evidence="4">Apolipoprotein N-acyltransferase</fullName>
    </recommendedName>
</protein>
<evidence type="ECO:0000256" key="1">
    <source>
        <dbReference type="SAM" id="Phobius"/>
    </source>
</evidence>
<name>A0ABP7PV13_9BACT</name>
<organism evidence="2 3">
    <name type="scientific">Hymenobacter antarcticus</name>
    <dbReference type="NCBI Taxonomy" id="486270"/>
    <lineage>
        <taxon>Bacteria</taxon>
        <taxon>Pseudomonadati</taxon>
        <taxon>Bacteroidota</taxon>
        <taxon>Cytophagia</taxon>
        <taxon>Cytophagales</taxon>
        <taxon>Hymenobacteraceae</taxon>
        <taxon>Hymenobacter</taxon>
    </lineage>
</organism>
<evidence type="ECO:0008006" key="4">
    <source>
        <dbReference type="Google" id="ProtNLM"/>
    </source>
</evidence>
<evidence type="ECO:0000313" key="3">
    <source>
        <dbReference type="Proteomes" id="UP001501556"/>
    </source>
</evidence>
<dbReference type="EMBL" id="BAABDI010000009">
    <property type="protein sequence ID" value="GAA3971684.1"/>
    <property type="molecule type" value="Genomic_DNA"/>
</dbReference>
<accession>A0ABP7PV13</accession>
<feature type="transmembrane region" description="Helical" evidence="1">
    <location>
        <begin position="55"/>
        <end position="75"/>
    </location>
</feature>
<comment type="caution">
    <text evidence="2">The sequence shown here is derived from an EMBL/GenBank/DDBJ whole genome shotgun (WGS) entry which is preliminary data.</text>
</comment>
<feature type="transmembrane region" description="Helical" evidence="1">
    <location>
        <begin position="28"/>
        <end position="48"/>
    </location>
</feature>
<feature type="transmembrane region" description="Helical" evidence="1">
    <location>
        <begin position="81"/>
        <end position="104"/>
    </location>
</feature>
<dbReference type="Proteomes" id="UP001501556">
    <property type="component" value="Unassembled WGS sequence"/>
</dbReference>
<keyword evidence="3" id="KW-1185">Reference proteome</keyword>
<proteinExistence type="predicted"/>
<dbReference type="RefSeq" id="WP_345123060.1">
    <property type="nucleotide sequence ID" value="NZ_BAABDI010000009.1"/>
</dbReference>
<sequence length="121" mass="13815">MILASLLVFVLMLRLLLSKEVFWAQRVAIGLLALVVVVFGMLFGKYGLLLGLPWWLYYPIPMLITVLLPPFVLKLNRPKTVAYLVLSFLSAPFIHVLFSFLLGWTEYMPFWKIPSVSSLLA</sequence>
<gene>
    <name evidence="2" type="ORF">GCM10022407_16860</name>
</gene>
<reference evidence="3" key="1">
    <citation type="journal article" date="2019" name="Int. J. Syst. Evol. Microbiol.">
        <title>The Global Catalogue of Microorganisms (GCM) 10K type strain sequencing project: providing services to taxonomists for standard genome sequencing and annotation.</title>
        <authorList>
            <consortium name="The Broad Institute Genomics Platform"/>
            <consortium name="The Broad Institute Genome Sequencing Center for Infectious Disease"/>
            <person name="Wu L."/>
            <person name="Ma J."/>
        </authorList>
    </citation>
    <scope>NUCLEOTIDE SEQUENCE [LARGE SCALE GENOMIC DNA]</scope>
    <source>
        <strain evidence="3">JCM 17217</strain>
    </source>
</reference>